<reference evidence="2" key="1">
    <citation type="journal article" date="2024" name="IScience">
        <title>Strigolactones Initiate the Formation of Haustorium-like Structures in Castilleja.</title>
        <authorList>
            <person name="Buerger M."/>
            <person name="Peterson D."/>
            <person name="Chory J."/>
        </authorList>
    </citation>
    <scope>NUCLEOTIDE SEQUENCE [LARGE SCALE GENOMIC DNA]</scope>
</reference>
<dbReference type="AlphaFoldDB" id="A0ABD3ELS0"/>
<keyword evidence="2" id="KW-1185">Reference proteome</keyword>
<evidence type="ECO:0000313" key="1">
    <source>
        <dbReference type="EMBL" id="KAL3655278.1"/>
    </source>
</evidence>
<dbReference type="EMBL" id="JAVIJP010000002">
    <property type="protein sequence ID" value="KAL3655278.1"/>
    <property type="molecule type" value="Genomic_DNA"/>
</dbReference>
<proteinExistence type="predicted"/>
<dbReference type="PANTHER" id="PTHR24092:SF175">
    <property type="entry name" value="PHOSPHOLIPID-TRANSPORTING ATPASE"/>
    <property type="match status" value="1"/>
</dbReference>
<dbReference type="PANTHER" id="PTHR24092">
    <property type="entry name" value="PROBABLE PHOSPHOLIPID-TRANSPORTING ATPASE"/>
    <property type="match status" value="1"/>
</dbReference>
<sequence>MGWAIGSFAGAFRSLKGSYSDGSGLNLRLDSRGCFSDLAEIRRWMVVDGVVKWRAGRRRRLVAGLSVAVRGGSKAFGEGDGVDGDGQLRRFDVMMMFGLLRGSPGDADPIYQRVANFYFLVTGILSVTSLAPYSAESAIVPLIVVIGATMAKEGIEDWRRKQQWVVLSNASKRGVWEINAFEIVNFPIPKMFLGIGRNHVT</sequence>
<gene>
    <name evidence="1" type="ORF">CASFOL_001064</name>
</gene>
<dbReference type="Proteomes" id="UP001632038">
    <property type="component" value="Unassembled WGS sequence"/>
</dbReference>
<name>A0ABD3ELS0_9LAMI</name>
<comment type="caution">
    <text evidence="1">The sequence shown here is derived from an EMBL/GenBank/DDBJ whole genome shotgun (WGS) entry which is preliminary data.</text>
</comment>
<protein>
    <submittedName>
        <fullName evidence="1">Uncharacterized protein</fullName>
    </submittedName>
</protein>
<accession>A0ABD3ELS0</accession>
<organism evidence="1 2">
    <name type="scientific">Castilleja foliolosa</name>
    <dbReference type="NCBI Taxonomy" id="1961234"/>
    <lineage>
        <taxon>Eukaryota</taxon>
        <taxon>Viridiplantae</taxon>
        <taxon>Streptophyta</taxon>
        <taxon>Embryophyta</taxon>
        <taxon>Tracheophyta</taxon>
        <taxon>Spermatophyta</taxon>
        <taxon>Magnoliopsida</taxon>
        <taxon>eudicotyledons</taxon>
        <taxon>Gunneridae</taxon>
        <taxon>Pentapetalae</taxon>
        <taxon>asterids</taxon>
        <taxon>lamiids</taxon>
        <taxon>Lamiales</taxon>
        <taxon>Orobanchaceae</taxon>
        <taxon>Pedicularideae</taxon>
        <taxon>Castillejinae</taxon>
        <taxon>Castilleja</taxon>
    </lineage>
</organism>
<evidence type="ECO:0000313" key="2">
    <source>
        <dbReference type="Proteomes" id="UP001632038"/>
    </source>
</evidence>